<dbReference type="SUPFAM" id="SSF56112">
    <property type="entry name" value="Protein kinase-like (PK-like)"/>
    <property type="match status" value="1"/>
</dbReference>
<feature type="domain" description="Aminoglycoside phosphotransferase" evidence="1">
    <location>
        <begin position="117"/>
        <end position="191"/>
    </location>
</feature>
<accession>A0A066Z1C8</accession>
<organism evidence="2 3">
    <name type="scientific">Kitasatospora cheerisanensis KCTC 2395</name>
    <dbReference type="NCBI Taxonomy" id="1348663"/>
    <lineage>
        <taxon>Bacteria</taxon>
        <taxon>Bacillati</taxon>
        <taxon>Actinomycetota</taxon>
        <taxon>Actinomycetes</taxon>
        <taxon>Kitasatosporales</taxon>
        <taxon>Streptomycetaceae</taxon>
        <taxon>Kitasatospora</taxon>
    </lineage>
</organism>
<dbReference type="EMBL" id="JNBY01000041">
    <property type="protein sequence ID" value="KDN87292.1"/>
    <property type="molecule type" value="Genomic_DNA"/>
</dbReference>
<reference evidence="2 3" key="1">
    <citation type="submission" date="2014-05" db="EMBL/GenBank/DDBJ databases">
        <title>Draft Genome Sequence of Kitasatospora cheerisanensis KCTC 2395.</title>
        <authorList>
            <person name="Nam D.H."/>
        </authorList>
    </citation>
    <scope>NUCLEOTIDE SEQUENCE [LARGE SCALE GENOMIC DNA]</scope>
    <source>
        <strain evidence="2 3">KCTC 2395</strain>
    </source>
</reference>
<name>A0A066Z1C8_9ACTN</name>
<dbReference type="Gene3D" id="3.90.1200.10">
    <property type="match status" value="1"/>
</dbReference>
<evidence type="ECO:0000313" key="2">
    <source>
        <dbReference type="EMBL" id="KDN87292.1"/>
    </source>
</evidence>
<dbReference type="OrthoDB" id="236897at2"/>
<comment type="caution">
    <text evidence="2">The sequence shown here is derived from an EMBL/GenBank/DDBJ whole genome shotgun (WGS) entry which is preliminary data.</text>
</comment>
<dbReference type="AlphaFoldDB" id="A0A066Z1C8"/>
<dbReference type="HOGENOM" id="CLU_066396_0_0_11"/>
<gene>
    <name evidence="2" type="ORF">KCH_09190</name>
</gene>
<proteinExistence type="predicted"/>
<dbReference type="PATRIC" id="fig|1348663.4.peg.871"/>
<evidence type="ECO:0000259" key="1">
    <source>
        <dbReference type="Pfam" id="PF01636"/>
    </source>
</evidence>
<keyword evidence="3" id="KW-1185">Reference proteome</keyword>
<dbReference type="Proteomes" id="UP000027178">
    <property type="component" value="Unassembled WGS sequence"/>
</dbReference>
<sequence length="264" mass="28160">MDEEQLTGGLANAGAVVRRGAVVERPAPPQVAALHGFLTALRSGGFAGAPLPVGEPAGGREQLEFLPGDVAVLPYPEWALGEEALVSVGRLLRRWHRAAARTPFDGRAGWSRELADPAGGPLLCHNDVCVENVVFRGGAAAALIDFDLAAPGRPLWDVAMTARYWVPVLDPDTAAETGRAHLEVPRRLRLFADAYGLSAADRAALPAVLAEATAVCRAFVGRRIAAAEPAFVAYFDSCGGWSRWDRLQAWLTARLPLLERALTD</sequence>
<dbReference type="eggNOG" id="COG0510">
    <property type="taxonomic scope" value="Bacteria"/>
</dbReference>
<keyword evidence="2" id="KW-0808">Transferase</keyword>
<dbReference type="Pfam" id="PF01636">
    <property type="entry name" value="APH"/>
    <property type="match status" value="1"/>
</dbReference>
<protein>
    <submittedName>
        <fullName evidence="2">Aminoglycoside phosphotransferase</fullName>
    </submittedName>
</protein>
<dbReference type="InterPro" id="IPR011009">
    <property type="entry name" value="Kinase-like_dom_sf"/>
</dbReference>
<evidence type="ECO:0000313" key="3">
    <source>
        <dbReference type="Proteomes" id="UP000027178"/>
    </source>
</evidence>
<dbReference type="InterPro" id="IPR002575">
    <property type="entry name" value="Aminoglycoside_PTrfase"/>
</dbReference>
<dbReference type="RefSeq" id="WP_035859143.1">
    <property type="nucleotide sequence ID" value="NZ_KK853997.1"/>
</dbReference>
<dbReference type="GO" id="GO:0016740">
    <property type="term" value="F:transferase activity"/>
    <property type="evidence" value="ECO:0007669"/>
    <property type="project" value="UniProtKB-KW"/>
</dbReference>